<dbReference type="Gene3D" id="6.10.140.2220">
    <property type="match status" value="1"/>
</dbReference>
<evidence type="ECO:0000313" key="10">
    <source>
        <dbReference type="EMBL" id="CAG5088126.1"/>
    </source>
</evidence>
<dbReference type="EC" id="2.1.1.354" evidence="1"/>
<protein>
    <recommendedName>
        <fullName evidence="1">[histone H3]-lysine(4) N-trimethyltransferase</fullName>
        <ecNumber evidence="1">2.1.1.354</ecNumber>
    </recommendedName>
</protein>
<dbReference type="Gene3D" id="1.25.40.10">
    <property type="entry name" value="Tetratricopeptide repeat domain"/>
    <property type="match status" value="1"/>
</dbReference>
<dbReference type="EMBL" id="OU015568">
    <property type="protein sequence ID" value="CAG5088126.1"/>
    <property type="molecule type" value="Genomic_DNA"/>
</dbReference>
<feature type="domain" description="MYND-type" evidence="9">
    <location>
        <begin position="22"/>
        <end position="60"/>
    </location>
</feature>
<evidence type="ECO:0000256" key="6">
    <source>
        <dbReference type="PROSITE-ProRule" id="PRU00134"/>
    </source>
</evidence>
<dbReference type="InterPro" id="IPR011990">
    <property type="entry name" value="TPR-like_helical_dom_sf"/>
</dbReference>
<name>A0ABN7S1V0_OIKDI</name>
<evidence type="ECO:0000256" key="3">
    <source>
        <dbReference type="ARBA" id="ARBA00022771"/>
    </source>
</evidence>
<keyword evidence="2" id="KW-0479">Metal-binding</keyword>
<accession>A0ABN7S1V0</accession>
<dbReference type="PROSITE" id="PS50280">
    <property type="entry name" value="SET"/>
    <property type="match status" value="1"/>
</dbReference>
<evidence type="ECO:0000313" key="11">
    <source>
        <dbReference type="Proteomes" id="UP001158576"/>
    </source>
</evidence>
<keyword evidence="4" id="KW-0862">Zinc</keyword>
<comment type="catalytic activity">
    <reaction evidence="5">
        <text>L-lysyl(4)-[histone H3] + 3 S-adenosyl-L-methionine = N(6),N(6),N(6)-trimethyl-L-lysyl(4)-[histone H3] + 3 S-adenosyl-L-homocysteine + 3 H(+)</text>
        <dbReference type="Rhea" id="RHEA:60260"/>
        <dbReference type="Rhea" id="RHEA-COMP:15537"/>
        <dbReference type="Rhea" id="RHEA-COMP:15547"/>
        <dbReference type="ChEBI" id="CHEBI:15378"/>
        <dbReference type="ChEBI" id="CHEBI:29969"/>
        <dbReference type="ChEBI" id="CHEBI:57856"/>
        <dbReference type="ChEBI" id="CHEBI:59789"/>
        <dbReference type="ChEBI" id="CHEBI:61961"/>
        <dbReference type="EC" id="2.1.1.354"/>
    </reaction>
</comment>
<dbReference type="Gene3D" id="1.25.40.970">
    <property type="match status" value="1"/>
</dbReference>
<dbReference type="PROSITE" id="PS50865">
    <property type="entry name" value="ZF_MYND_2"/>
    <property type="match status" value="1"/>
</dbReference>
<dbReference type="Pfam" id="PF00856">
    <property type="entry name" value="SET"/>
    <property type="match status" value="1"/>
</dbReference>
<sequence length="449" mass="51291">MNILNSSPYVHTLAKKYHGLRCAQCTVSKPKLSRCAGCKLQYYCSKDCQKSAWKWHKEECKMLKSEKSIPDDITMFLGRILLRIESEFGDGEEPSAKLDTLIHVLQLESHYDRLDPSQQEDLGIFLMKFTRYWKKPIPRGVLGSRKLLDLVAAIKNNQFAICDEEASNCDIGSALYLDQSLLNHSCKPNAFPVFNGTNLIIKALEKIAPGEEIKIAYTDTKAVTADRREYLNSIYRFICACPGCTNGHEADSKKLEDNKGNVMKPSTPLWQSAETMISDMEEFKTKKEWTLMNEAAKGWLARKMFPEENIYWIRLQEYAFDAGIETQDWSLCLSTGASLIISYKELYGSMHPTLGLHLMKFAKILLHIEKPNEAEEYFRRAFGIISLFYEPDSTVRKHLLELIMEAYELAQVQEDKAAEEQKKKDRPVGPDGKPKLKNLFAELKANGQI</sequence>
<dbReference type="Gene3D" id="1.10.220.160">
    <property type="match status" value="1"/>
</dbReference>
<gene>
    <name evidence="10" type="ORF">OKIOD_LOCUS3297</name>
</gene>
<organism evidence="10 11">
    <name type="scientific">Oikopleura dioica</name>
    <name type="common">Tunicate</name>
    <dbReference type="NCBI Taxonomy" id="34765"/>
    <lineage>
        <taxon>Eukaryota</taxon>
        <taxon>Metazoa</taxon>
        <taxon>Chordata</taxon>
        <taxon>Tunicata</taxon>
        <taxon>Appendicularia</taxon>
        <taxon>Copelata</taxon>
        <taxon>Oikopleuridae</taxon>
        <taxon>Oikopleura</taxon>
    </lineage>
</organism>
<evidence type="ECO:0000256" key="4">
    <source>
        <dbReference type="ARBA" id="ARBA00022833"/>
    </source>
</evidence>
<dbReference type="InterPro" id="IPR002893">
    <property type="entry name" value="Znf_MYND"/>
</dbReference>
<evidence type="ECO:0000256" key="5">
    <source>
        <dbReference type="ARBA" id="ARBA00047571"/>
    </source>
</evidence>
<proteinExistence type="predicted"/>
<dbReference type="Pfam" id="PF01753">
    <property type="entry name" value="zf-MYND"/>
    <property type="match status" value="1"/>
</dbReference>
<dbReference type="SUPFAM" id="SSF82199">
    <property type="entry name" value="SET domain"/>
    <property type="match status" value="2"/>
</dbReference>
<feature type="compositionally biased region" description="Basic and acidic residues" evidence="7">
    <location>
        <begin position="415"/>
        <end position="434"/>
    </location>
</feature>
<keyword evidence="11" id="KW-1185">Reference proteome</keyword>
<evidence type="ECO:0000256" key="7">
    <source>
        <dbReference type="SAM" id="MobiDB-lite"/>
    </source>
</evidence>
<dbReference type="InterPro" id="IPR050869">
    <property type="entry name" value="H3K4_H4K5_MeTrfase"/>
</dbReference>
<dbReference type="InterPro" id="IPR046341">
    <property type="entry name" value="SET_dom_sf"/>
</dbReference>
<dbReference type="InterPro" id="IPR001214">
    <property type="entry name" value="SET_dom"/>
</dbReference>
<reference evidence="10 11" key="1">
    <citation type="submission" date="2021-04" db="EMBL/GenBank/DDBJ databases">
        <authorList>
            <person name="Bliznina A."/>
        </authorList>
    </citation>
    <scope>NUCLEOTIDE SEQUENCE [LARGE SCALE GENOMIC DNA]</scope>
</reference>
<evidence type="ECO:0000259" key="9">
    <source>
        <dbReference type="PROSITE" id="PS50865"/>
    </source>
</evidence>
<dbReference type="PANTHER" id="PTHR12197">
    <property type="entry name" value="HISTONE-LYSINE N-METHYLTRANSFERASE SMYD"/>
    <property type="match status" value="1"/>
</dbReference>
<feature type="domain" description="SET" evidence="8">
    <location>
        <begin position="58"/>
        <end position="218"/>
    </location>
</feature>
<feature type="region of interest" description="Disordered" evidence="7">
    <location>
        <begin position="415"/>
        <end position="436"/>
    </location>
</feature>
<evidence type="ECO:0000256" key="1">
    <source>
        <dbReference type="ARBA" id="ARBA00012182"/>
    </source>
</evidence>
<evidence type="ECO:0000259" key="8">
    <source>
        <dbReference type="PROSITE" id="PS50280"/>
    </source>
</evidence>
<dbReference type="PANTHER" id="PTHR12197:SF251">
    <property type="entry name" value="EG:BACR7C10.4 PROTEIN"/>
    <property type="match status" value="1"/>
</dbReference>
<evidence type="ECO:0000256" key="2">
    <source>
        <dbReference type="ARBA" id="ARBA00022723"/>
    </source>
</evidence>
<keyword evidence="3 6" id="KW-0863">Zinc-finger</keyword>
<dbReference type="Gene3D" id="2.170.270.10">
    <property type="entry name" value="SET domain"/>
    <property type="match status" value="1"/>
</dbReference>
<dbReference type="Proteomes" id="UP001158576">
    <property type="component" value="Chromosome PAR"/>
</dbReference>